<organism evidence="9 10">
    <name type="scientific">Pseudoflavonifractor hominis</name>
    <dbReference type="NCBI Taxonomy" id="2763059"/>
    <lineage>
        <taxon>Bacteria</taxon>
        <taxon>Bacillati</taxon>
        <taxon>Bacillota</taxon>
        <taxon>Clostridia</taxon>
        <taxon>Eubacteriales</taxon>
        <taxon>Oscillospiraceae</taxon>
        <taxon>Pseudoflavonifractor</taxon>
    </lineage>
</organism>
<accession>A0ABR7HUB6</accession>
<dbReference type="Pfam" id="PF01510">
    <property type="entry name" value="Amidase_2"/>
    <property type="match status" value="1"/>
</dbReference>
<dbReference type="EC" id="3.5.1.28" evidence="3"/>
<evidence type="ECO:0000313" key="9">
    <source>
        <dbReference type="EMBL" id="MBC5731094.1"/>
    </source>
</evidence>
<evidence type="ECO:0000256" key="5">
    <source>
        <dbReference type="ARBA" id="ARBA00022969"/>
    </source>
</evidence>
<comment type="caution">
    <text evidence="9">The sequence shown here is derived from an EMBL/GenBank/DDBJ whole genome shotgun (WGS) entry which is preliminary data.</text>
</comment>
<dbReference type="Pfam" id="PF08239">
    <property type="entry name" value="SH3_3"/>
    <property type="match status" value="1"/>
</dbReference>
<keyword evidence="6" id="KW-0178">Competence</keyword>
<name>A0ABR7HUB6_9FIRM</name>
<comment type="catalytic activity">
    <reaction evidence="1">
        <text>Hydrolyzes the link between N-acetylmuramoyl residues and L-amino acid residues in certain cell-wall glycopeptides.</text>
        <dbReference type="EC" id="3.5.1.28"/>
    </reaction>
</comment>
<dbReference type="Gene3D" id="3.40.80.10">
    <property type="entry name" value="Peptidoglycan recognition protein-like"/>
    <property type="match status" value="1"/>
</dbReference>
<keyword evidence="10" id="KW-1185">Reference proteome</keyword>
<evidence type="ECO:0000313" key="10">
    <source>
        <dbReference type="Proteomes" id="UP000660021"/>
    </source>
</evidence>
<dbReference type="Proteomes" id="UP000660021">
    <property type="component" value="Unassembled WGS sequence"/>
</dbReference>
<comment type="similarity">
    <text evidence="2">Belongs to the N-acetylmuramoyl-L-alanine amidase 2 family.</text>
</comment>
<dbReference type="SMART" id="SM00644">
    <property type="entry name" value="Ami_2"/>
    <property type="match status" value="1"/>
</dbReference>
<dbReference type="InterPro" id="IPR051206">
    <property type="entry name" value="NAMLAA_amidase_2"/>
</dbReference>
<dbReference type="PANTHER" id="PTHR30417:SF11">
    <property type="entry name" value="N-ACETYLMURAMOYL-L-ALANINE AMIDASE XLYA"/>
    <property type="match status" value="1"/>
</dbReference>
<feature type="domain" description="N-acetylmuramoyl-L-alanine amidase" evidence="8">
    <location>
        <begin position="231"/>
        <end position="369"/>
    </location>
</feature>
<dbReference type="PANTHER" id="PTHR30417">
    <property type="entry name" value="N-ACETYLMURAMOYL-L-ALANINE AMIDASE AMID"/>
    <property type="match status" value="1"/>
</dbReference>
<dbReference type="EMBL" id="JACOPR010000005">
    <property type="protein sequence ID" value="MBC5731094.1"/>
    <property type="molecule type" value="Genomic_DNA"/>
</dbReference>
<dbReference type="InterPro" id="IPR036505">
    <property type="entry name" value="Amidase/PGRP_sf"/>
</dbReference>
<keyword evidence="7" id="KW-0961">Cell wall biogenesis/degradation</keyword>
<sequence>MIGGAWGLRPQYHEYGILIDEAGRLTIGTEDQAVYDYAIGCPPVDINGRRYTDKDGGRNGWTYTGVKADGTVVVLLCSKDTPENTDALEDALRARGCVHILRWDGSWSSQGTLGPGLEVTPSQRRICRSWLLIFRRSDDEMPDGDKEDTMSKQYTVTPSIGVNIRSGPGTGYGKTGAYPRGTVVTILEERDGWGRTDKGWVSLDYLEPVKTPQRTTDNGIAIQTEYIPQGRKNRPGGLNLCSYLTIHETGNTARGADAAAHASYLKGYSAYKNMVSWHYTVDDHAIVQHLPDTETAYHAGDGAKGPGNTKSIGIEICVNQGGDFEKAKQNAAALVRLLMTEHSIPLELVVQHHHWNGKDCPRTIRNTPGGWEEFLKLCEGEDPNVSDLDTDVEVLAQAGIVTSPDYWKTGSGYADANVVCLIHAMAEHIRKGKD</sequence>
<dbReference type="CDD" id="cd06583">
    <property type="entry name" value="PGRP"/>
    <property type="match status" value="1"/>
</dbReference>
<evidence type="ECO:0000256" key="1">
    <source>
        <dbReference type="ARBA" id="ARBA00001561"/>
    </source>
</evidence>
<reference evidence="9 10" key="1">
    <citation type="submission" date="2020-08" db="EMBL/GenBank/DDBJ databases">
        <title>Genome public.</title>
        <authorList>
            <person name="Liu C."/>
            <person name="Sun Q."/>
        </authorList>
    </citation>
    <scope>NUCLEOTIDE SEQUENCE [LARGE SCALE GENOMIC DNA]</scope>
    <source>
        <strain evidence="9 10">New-38</strain>
    </source>
</reference>
<proteinExistence type="inferred from homology"/>
<keyword evidence="5" id="KW-0749">Sporulation</keyword>
<keyword evidence="4" id="KW-0378">Hydrolase</keyword>
<dbReference type="InterPro" id="IPR002502">
    <property type="entry name" value="Amidase_domain"/>
</dbReference>
<protein>
    <recommendedName>
        <fullName evidence="3">N-acetylmuramoyl-L-alanine amidase</fullName>
        <ecNumber evidence="3">3.5.1.28</ecNumber>
    </recommendedName>
</protein>
<dbReference type="InterPro" id="IPR003646">
    <property type="entry name" value="SH3-like_bac-type"/>
</dbReference>
<evidence type="ECO:0000256" key="7">
    <source>
        <dbReference type="ARBA" id="ARBA00023316"/>
    </source>
</evidence>
<dbReference type="SUPFAM" id="SSF55846">
    <property type="entry name" value="N-acetylmuramoyl-L-alanine amidase-like"/>
    <property type="match status" value="1"/>
</dbReference>
<evidence type="ECO:0000259" key="8">
    <source>
        <dbReference type="SMART" id="SM00644"/>
    </source>
</evidence>
<evidence type="ECO:0000256" key="2">
    <source>
        <dbReference type="ARBA" id="ARBA00007553"/>
    </source>
</evidence>
<gene>
    <name evidence="9" type="ORF">H8S34_09660</name>
</gene>
<evidence type="ECO:0000256" key="3">
    <source>
        <dbReference type="ARBA" id="ARBA00011901"/>
    </source>
</evidence>
<evidence type="ECO:0000256" key="6">
    <source>
        <dbReference type="ARBA" id="ARBA00023287"/>
    </source>
</evidence>
<dbReference type="Gene3D" id="2.30.30.40">
    <property type="entry name" value="SH3 Domains"/>
    <property type="match status" value="1"/>
</dbReference>
<evidence type="ECO:0000256" key="4">
    <source>
        <dbReference type="ARBA" id="ARBA00022801"/>
    </source>
</evidence>